<dbReference type="InterPro" id="IPR007694">
    <property type="entry name" value="DNA_helicase_DnaB-like_C"/>
</dbReference>
<dbReference type="Gene3D" id="3.40.50.300">
    <property type="entry name" value="P-loop containing nucleotide triphosphate hydrolases"/>
    <property type="match status" value="1"/>
</dbReference>
<sequence>MSEPTKFQFDADYQLEILAMIVRDPVFLAMNQDLVKPNYFTNIYFSTIYEFIKVFYTKYANSPNLQQMKVLVTEECRERKLSEDVKLEIFNYVNIIFNREIIDHNFIKDSVITFCRQQEFRKATEQAYNILNQPKEDRQALDKISSLWLDTINKGFGDDIGINLTTMPNNYRKLLEAEYSEARRIRSAIPAVNKWMDGGWSRGGLYAFLAPPERGKSTVLAAEAAGQVRMGKIVNVYTMELSEFAFMMKVVQNLVNLTSKEILSSSDGVVKERLEYWAKFRSNINIKYYNRDSISVNTIRAHHSKVDHLQADKTDITLIDYADHLMPTKFTNNMYQDKGQIYTDLRSYAYDYDIPVITASQPKIDGHDGDEVDIIKMHHLEGSSQKQHILDGLISINQTTAERNMDPPRIRLYNAKIRSGEAKKYAAPYILDYAKAQLIEVKYENNDD</sequence>
<evidence type="ECO:0000313" key="2">
    <source>
        <dbReference type="EMBL" id="QQO97208.1"/>
    </source>
</evidence>
<dbReference type="PANTHER" id="PTHR30153:SF2">
    <property type="entry name" value="REPLICATIVE DNA HELICASE"/>
    <property type="match status" value="1"/>
</dbReference>
<organism evidence="2 3">
    <name type="scientific">Maribacter phage Colly_1</name>
    <dbReference type="NCBI Taxonomy" id="2745691"/>
    <lineage>
        <taxon>Viruses</taxon>
        <taxon>Duplodnaviria</taxon>
        <taxon>Heunggongvirae</taxon>
        <taxon>Uroviricota</taxon>
        <taxon>Caudoviricetes</taxon>
        <taxon>Molycolviridae</taxon>
        <taxon>Mollyvirus</taxon>
        <taxon>Mollyvirus colly</taxon>
    </lineage>
</organism>
<evidence type="ECO:0000313" key="3">
    <source>
        <dbReference type="Proteomes" id="UP000693899"/>
    </source>
</evidence>
<dbReference type="SUPFAM" id="SSF52540">
    <property type="entry name" value="P-loop containing nucleoside triphosphate hydrolases"/>
    <property type="match status" value="1"/>
</dbReference>
<keyword evidence="2" id="KW-0378">Hydrolase</keyword>
<dbReference type="Pfam" id="PF03796">
    <property type="entry name" value="DnaB_C"/>
    <property type="match status" value="1"/>
</dbReference>
<gene>
    <name evidence="2" type="ORF">Colly1_110</name>
</gene>
<keyword evidence="2" id="KW-0547">Nucleotide-binding</keyword>
<name>A0A8E4UXT5_9CAUD</name>
<dbReference type="EMBL" id="MT732450">
    <property type="protein sequence ID" value="QQO97208.1"/>
    <property type="molecule type" value="Genomic_DNA"/>
</dbReference>
<feature type="domain" description="SF4 helicase" evidence="1">
    <location>
        <begin position="197"/>
        <end position="361"/>
    </location>
</feature>
<proteinExistence type="predicted"/>
<dbReference type="PANTHER" id="PTHR30153">
    <property type="entry name" value="REPLICATIVE DNA HELICASE DNAB"/>
    <property type="match status" value="1"/>
</dbReference>
<dbReference type="Proteomes" id="UP000693899">
    <property type="component" value="Segment"/>
</dbReference>
<keyword evidence="2" id="KW-0067">ATP-binding</keyword>
<keyword evidence="2" id="KW-0347">Helicase</keyword>
<dbReference type="GO" id="GO:0003678">
    <property type="term" value="F:DNA helicase activity"/>
    <property type="evidence" value="ECO:0007669"/>
    <property type="project" value="InterPro"/>
</dbReference>
<keyword evidence="3" id="KW-1185">Reference proteome</keyword>
<protein>
    <submittedName>
        <fullName evidence="2">DnaB-like helicase</fullName>
    </submittedName>
</protein>
<reference evidence="2" key="1">
    <citation type="submission" date="2020-07" db="EMBL/GenBank/DDBJ databases">
        <title>Highly diverse flavobacterial phages as mortality factor during North Sea spring blooms.</title>
        <authorList>
            <person name="Bartlau N."/>
            <person name="Wichels A."/>
            <person name="Krohne G."/>
            <person name="Adriaenssens E.M."/>
            <person name="Heins A."/>
            <person name="Fuchs B.M."/>
            <person name="Amann R."/>
            <person name="Moraru C."/>
        </authorList>
    </citation>
    <scope>NUCLEOTIDE SEQUENCE</scope>
</reference>
<accession>A0A8E4UXT5</accession>
<dbReference type="GO" id="GO:0005524">
    <property type="term" value="F:ATP binding"/>
    <property type="evidence" value="ECO:0007669"/>
    <property type="project" value="InterPro"/>
</dbReference>
<dbReference type="GO" id="GO:0006260">
    <property type="term" value="P:DNA replication"/>
    <property type="evidence" value="ECO:0007669"/>
    <property type="project" value="InterPro"/>
</dbReference>
<evidence type="ECO:0000259" key="1">
    <source>
        <dbReference type="Pfam" id="PF03796"/>
    </source>
</evidence>
<dbReference type="InterPro" id="IPR027417">
    <property type="entry name" value="P-loop_NTPase"/>
</dbReference>